<reference evidence="1 2" key="1">
    <citation type="submission" date="2019-02" db="EMBL/GenBank/DDBJ databases">
        <title>Deep-cultivation of Planctomycetes and their phenomic and genomic characterization uncovers novel biology.</title>
        <authorList>
            <person name="Wiegand S."/>
            <person name="Jogler M."/>
            <person name="Boedeker C."/>
            <person name="Pinto D."/>
            <person name="Vollmers J."/>
            <person name="Rivas-Marin E."/>
            <person name="Kohn T."/>
            <person name="Peeters S.H."/>
            <person name="Heuer A."/>
            <person name="Rast P."/>
            <person name="Oberbeckmann S."/>
            <person name="Bunk B."/>
            <person name="Jeske O."/>
            <person name="Meyerdierks A."/>
            <person name="Storesund J.E."/>
            <person name="Kallscheuer N."/>
            <person name="Luecker S."/>
            <person name="Lage O.M."/>
            <person name="Pohl T."/>
            <person name="Merkel B.J."/>
            <person name="Hornburger P."/>
            <person name="Mueller R.-W."/>
            <person name="Bruemmer F."/>
            <person name="Labrenz M."/>
            <person name="Spormann A.M."/>
            <person name="Op den Camp H."/>
            <person name="Overmann J."/>
            <person name="Amann R."/>
            <person name="Jetten M.S.M."/>
            <person name="Mascher T."/>
            <person name="Medema M.H."/>
            <person name="Devos D.P."/>
            <person name="Kaster A.-K."/>
            <person name="Ovreas L."/>
            <person name="Rohde M."/>
            <person name="Galperin M.Y."/>
            <person name="Jogler C."/>
        </authorList>
    </citation>
    <scope>NUCLEOTIDE SEQUENCE [LARGE SCALE GENOMIC DNA]</scope>
    <source>
        <strain evidence="1 2">Pan216</strain>
    </source>
</reference>
<name>A0A518B2F9_9BACT</name>
<dbReference type="Proteomes" id="UP000317093">
    <property type="component" value="Chromosome"/>
</dbReference>
<evidence type="ECO:0000313" key="2">
    <source>
        <dbReference type="Proteomes" id="UP000317093"/>
    </source>
</evidence>
<protein>
    <submittedName>
        <fullName evidence="1">Uncharacterized protein</fullName>
    </submittedName>
</protein>
<dbReference type="EMBL" id="CP036279">
    <property type="protein sequence ID" value="QDU61170.1"/>
    <property type="molecule type" value="Genomic_DNA"/>
</dbReference>
<evidence type="ECO:0000313" key="1">
    <source>
        <dbReference type="EMBL" id="QDU61170.1"/>
    </source>
</evidence>
<gene>
    <name evidence="1" type="ORF">Pan216_20240</name>
</gene>
<proteinExistence type="predicted"/>
<accession>A0A518B2F9</accession>
<sequence>MTMRLATTRSWPNVRWTGQTSIAPVIDLHAYIHRLQLHPLPTLETPVEPGSLLINPLLSRDVRVQEHVRRFLPSQPPEFWETERSASNLVPEPIPATFRADDDGGFRELGIRIDAGALPPATPISVSVTGVEGRTFAARSQRANRFALVTLLGDLRDDADRSRYLKDCWVVTEVYYVVDATFRIRTSTGNRPPTSATEVGIQVRGEGRVDWLDEGTFRITHHHAIPFAFGGFQVV</sequence>
<dbReference type="AlphaFoldDB" id="A0A518B2F9"/>
<organism evidence="1 2">
    <name type="scientific">Kolteria novifilia</name>
    <dbReference type="NCBI Taxonomy" id="2527975"/>
    <lineage>
        <taxon>Bacteria</taxon>
        <taxon>Pseudomonadati</taxon>
        <taxon>Planctomycetota</taxon>
        <taxon>Planctomycetia</taxon>
        <taxon>Kolteriales</taxon>
        <taxon>Kolteriaceae</taxon>
        <taxon>Kolteria</taxon>
    </lineage>
</organism>
<keyword evidence="2" id="KW-1185">Reference proteome</keyword>
<dbReference type="KEGG" id="knv:Pan216_20240"/>